<dbReference type="AlphaFoldDB" id="A0A3L9YYB3"/>
<evidence type="ECO:0000313" key="1">
    <source>
        <dbReference type="EMBL" id="RMA65721.1"/>
    </source>
</evidence>
<dbReference type="Proteomes" id="UP000271339">
    <property type="component" value="Unassembled WGS sequence"/>
</dbReference>
<dbReference type="EMBL" id="REFC01000011">
    <property type="protein sequence ID" value="RMA65721.1"/>
    <property type="molecule type" value="Genomic_DNA"/>
</dbReference>
<name>A0A3L9YYB3_9FLAO</name>
<protein>
    <submittedName>
        <fullName evidence="1">Uncharacterized protein</fullName>
    </submittedName>
</protein>
<accession>A0A3L9YYB3</accession>
<keyword evidence="2" id="KW-1185">Reference proteome</keyword>
<dbReference type="RefSeq" id="WP_147437207.1">
    <property type="nucleotide sequence ID" value="NZ_REFC01000011.1"/>
</dbReference>
<organism evidence="1 2">
    <name type="scientific">Ulvibacter antarcticus</name>
    <dbReference type="NCBI Taxonomy" id="442714"/>
    <lineage>
        <taxon>Bacteria</taxon>
        <taxon>Pseudomonadati</taxon>
        <taxon>Bacteroidota</taxon>
        <taxon>Flavobacteriia</taxon>
        <taxon>Flavobacteriales</taxon>
        <taxon>Flavobacteriaceae</taxon>
        <taxon>Ulvibacter</taxon>
    </lineage>
</organism>
<sequence length="196" mass="22639">MRTTEGLREVPHANLEVTNSYFSVIDTDYVYKAKIEIYGRNLGGILVIKKMGPETHRVVFTTEFGSKIFDFLFEGDTFTKNFVLEDLDRKLIITTLEKDFRVLIKENVAVVQKFTSENLEVYKSVSDKSFNFYFSNTSEGRLTKITNTSKRKEKFEILFNSIVPDSASEENKIADSIDIIHKNIKLAIHLDYLKNN</sequence>
<proteinExistence type="predicted"/>
<evidence type="ECO:0000313" key="2">
    <source>
        <dbReference type="Proteomes" id="UP000271339"/>
    </source>
</evidence>
<comment type="caution">
    <text evidence="1">The sequence shown here is derived from an EMBL/GenBank/DDBJ whole genome shotgun (WGS) entry which is preliminary data.</text>
</comment>
<dbReference type="OrthoDB" id="1043955at2"/>
<gene>
    <name evidence="1" type="ORF">BXY75_0133</name>
</gene>
<reference evidence="1 2" key="1">
    <citation type="submission" date="2018-10" db="EMBL/GenBank/DDBJ databases">
        <title>Genomic Encyclopedia of Archaeal and Bacterial Type Strains, Phase II (KMG-II): from individual species to whole genera.</title>
        <authorList>
            <person name="Goeker M."/>
        </authorList>
    </citation>
    <scope>NUCLEOTIDE SEQUENCE [LARGE SCALE GENOMIC DNA]</scope>
    <source>
        <strain evidence="1 2">DSM 23424</strain>
    </source>
</reference>